<dbReference type="InterPro" id="IPR029526">
    <property type="entry name" value="PGBD"/>
</dbReference>
<gene>
    <name evidence="2" type="ORF">ACAOBT_LOCUS29928</name>
</gene>
<evidence type="ECO:0000259" key="1">
    <source>
        <dbReference type="Pfam" id="PF13843"/>
    </source>
</evidence>
<name>A0A9P0M7M4_ACAOB</name>
<dbReference type="PANTHER" id="PTHR46599">
    <property type="entry name" value="PIGGYBAC TRANSPOSABLE ELEMENT-DERIVED PROTEIN 4"/>
    <property type="match status" value="1"/>
</dbReference>
<dbReference type="PANTHER" id="PTHR46599:SF3">
    <property type="entry name" value="PIGGYBAC TRANSPOSABLE ELEMENT-DERIVED PROTEIN 4"/>
    <property type="match status" value="1"/>
</dbReference>
<dbReference type="EMBL" id="CAKOFQ010007775">
    <property type="protein sequence ID" value="CAH2007961.1"/>
    <property type="molecule type" value="Genomic_DNA"/>
</dbReference>
<dbReference type="Proteomes" id="UP001152888">
    <property type="component" value="Unassembled WGS sequence"/>
</dbReference>
<evidence type="ECO:0000313" key="2">
    <source>
        <dbReference type="EMBL" id="CAH2007961.1"/>
    </source>
</evidence>
<reference evidence="2" key="1">
    <citation type="submission" date="2022-03" db="EMBL/GenBank/DDBJ databases">
        <authorList>
            <person name="Sayadi A."/>
        </authorList>
    </citation>
    <scope>NUCLEOTIDE SEQUENCE</scope>
</reference>
<dbReference type="AlphaFoldDB" id="A0A9P0M7M4"/>
<proteinExistence type="predicted"/>
<keyword evidence="3" id="KW-1185">Reference proteome</keyword>
<sequence length="151" mass="17597">MKDGPSSEVPCPEAIEFYNKYMGGVDHADQMVSLYDINRKFAKWWRKVYYKSLMMAVHNSFILFRETHQKNTTFIQYVVKQLLIAHGRKGVKRKRTRKVGRHSQPCTDLSNVGDHLSKTRQEEGAVASLEEKIEKRTKLLSRMCDFPLCVD</sequence>
<evidence type="ECO:0000313" key="3">
    <source>
        <dbReference type="Proteomes" id="UP001152888"/>
    </source>
</evidence>
<dbReference type="OrthoDB" id="6720297at2759"/>
<accession>A0A9P0M7M4</accession>
<organism evidence="2 3">
    <name type="scientific">Acanthoscelides obtectus</name>
    <name type="common">Bean weevil</name>
    <name type="synonym">Bruchus obtectus</name>
    <dbReference type="NCBI Taxonomy" id="200917"/>
    <lineage>
        <taxon>Eukaryota</taxon>
        <taxon>Metazoa</taxon>
        <taxon>Ecdysozoa</taxon>
        <taxon>Arthropoda</taxon>
        <taxon>Hexapoda</taxon>
        <taxon>Insecta</taxon>
        <taxon>Pterygota</taxon>
        <taxon>Neoptera</taxon>
        <taxon>Endopterygota</taxon>
        <taxon>Coleoptera</taxon>
        <taxon>Polyphaga</taxon>
        <taxon>Cucujiformia</taxon>
        <taxon>Chrysomeloidea</taxon>
        <taxon>Chrysomelidae</taxon>
        <taxon>Bruchinae</taxon>
        <taxon>Bruchini</taxon>
        <taxon>Acanthoscelides</taxon>
    </lineage>
</organism>
<protein>
    <recommendedName>
        <fullName evidence="1">PiggyBac transposable element-derived protein domain-containing protein</fullName>
    </recommendedName>
</protein>
<dbReference type="Pfam" id="PF13843">
    <property type="entry name" value="DDE_Tnp_1_7"/>
    <property type="match status" value="1"/>
</dbReference>
<comment type="caution">
    <text evidence="2">The sequence shown here is derived from an EMBL/GenBank/DDBJ whole genome shotgun (WGS) entry which is preliminary data.</text>
</comment>
<feature type="domain" description="PiggyBac transposable element-derived protein" evidence="1">
    <location>
        <begin position="8"/>
        <end position="61"/>
    </location>
</feature>